<protein>
    <submittedName>
        <fullName evidence="1">Uncharacterized protein</fullName>
    </submittedName>
</protein>
<organism evidence="1 2">
    <name type="scientific">Caerostris extrusa</name>
    <name type="common">Bark spider</name>
    <name type="synonym">Caerostris bankana</name>
    <dbReference type="NCBI Taxonomy" id="172846"/>
    <lineage>
        <taxon>Eukaryota</taxon>
        <taxon>Metazoa</taxon>
        <taxon>Ecdysozoa</taxon>
        <taxon>Arthropoda</taxon>
        <taxon>Chelicerata</taxon>
        <taxon>Arachnida</taxon>
        <taxon>Araneae</taxon>
        <taxon>Araneomorphae</taxon>
        <taxon>Entelegynae</taxon>
        <taxon>Araneoidea</taxon>
        <taxon>Araneidae</taxon>
        <taxon>Caerostris</taxon>
    </lineage>
</organism>
<reference evidence="1 2" key="1">
    <citation type="submission" date="2021-06" db="EMBL/GenBank/DDBJ databases">
        <title>Caerostris extrusa draft genome.</title>
        <authorList>
            <person name="Kono N."/>
            <person name="Arakawa K."/>
        </authorList>
    </citation>
    <scope>NUCLEOTIDE SEQUENCE [LARGE SCALE GENOMIC DNA]</scope>
</reference>
<comment type="caution">
    <text evidence="1">The sequence shown here is derived from an EMBL/GenBank/DDBJ whole genome shotgun (WGS) entry which is preliminary data.</text>
</comment>
<evidence type="ECO:0000313" key="2">
    <source>
        <dbReference type="Proteomes" id="UP001054945"/>
    </source>
</evidence>
<dbReference type="AlphaFoldDB" id="A0AAV4UCQ1"/>
<sequence length="85" mass="9597">MGEVGTKYPLRITEPFQRNSPFVCQLHLVAGGGSTLGERLEITFLSFQIGSLTCLDSGLRMNDLRFQNCRRQIVAGVDYWAFQQL</sequence>
<keyword evidence="2" id="KW-1185">Reference proteome</keyword>
<proteinExistence type="predicted"/>
<dbReference type="EMBL" id="BPLR01012652">
    <property type="protein sequence ID" value="GIY55563.1"/>
    <property type="molecule type" value="Genomic_DNA"/>
</dbReference>
<name>A0AAV4UCQ1_CAEEX</name>
<gene>
    <name evidence="1" type="primary">AVEN_266135_1</name>
    <name evidence="1" type="ORF">CEXT_505301</name>
</gene>
<accession>A0AAV4UCQ1</accession>
<evidence type="ECO:0000313" key="1">
    <source>
        <dbReference type="EMBL" id="GIY55563.1"/>
    </source>
</evidence>
<dbReference type="Proteomes" id="UP001054945">
    <property type="component" value="Unassembled WGS sequence"/>
</dbReference>